<reference evidence="1 2" key="1">
    <citation type="submission" date="2018-08" db="EMBL/GenBank/DDBJ databases">
        <title>A genome reference for cultivated species of the human gut microbiota.</title>
        <authorList>
            <person name="Zou Y."/>
            <person name="Xue W."/>
            <person name="Luo G."/>
        </authorList>
    </citation>
    <scope>NUCLEOTIDE SEQUENCE [LARGE SCALE GENOMIC DNA]</scope>
    <source>
        <strain evidence="1 2">AF24-4</strain>
    </source>
</reference>
<dbReference type="EMBL" id="QRUN01000014">
    <property type="protein sequence ID" value="RGR67434.1"/>
    <property type="molecule type" value="Genomic_DNA"/>
</dbReference>
<evidence type="ECO:0000313" key="1">
    <source>
        <dbReference type="EMBL" id="RGR67434.1"/>
    </source>
</evidence>
<dbReference type="Proteomes" id="UP000285820">
    <property type="component" value="Unassembled WGS sequence"/>
</dbReference>
<dbReference type="Pfam" id="PF06854">
    <property type="entry name" value="Phage_Gp15"/>
    <property type="match status" value="1"/>
</dbReference>
<dbReference type="RefSeq" id="WP_118126287.1">
    <property type="nucleotide sequence ID" value="NZ_QRUN01000014.1"/>
</dbReference>
<evidence type="ECO:0008006" key="3">
    <source>
        <dbReference type="Google" id="ProtNLM"/>
    </source>
</evidence>
<comment type="caution">
    <text evidence="1">The sequence shown here is derived from an EMBL/GenBank/DDBJ whole genome shotgun (WGS) entry which is preliminary data.</text>
</comment>
<proteinExistence type="predicted"/>
<accession>A0A3R5WEZ3</accession>
<sequence>MLDLTRKSLPNTVRVGGSDFSIYTDFRVWMRFEIEVAKLRRGENIDVSYLFKNEMPADCNLNELFGFSRPETPLPRNIYHRNVITLDYELDSDLIYSAVLGQYGIDLFEVDELHWHKFLALMRGLNDSTRLREVMGYRCYEKNQDKDRDIYSEMRRAWEIDRKTETELEEDEKFSNLFN</sequence>
<dbReference type="AlphaFoldDB" id="A0A3R5WEZ3"/>
<protein>
    <recommendedName>
        <fullName evidence="3">Bacteriophage Gp15 protein</fullName>
    </recommendedName>
</protein>
<name>A0A3R5WEZ3_9FIRM</name>
<evidence type="ECO:0000313" key="2">
    <source>
        <dbReference type="Proteomes" id="UP000285820"/>
    </source>
</evidence>
<organism evidence="1 2">
    <name type="scientific">Roseburia inulinivorans</name>
    <dbReference type="NCBI Taxonomy" id="360807"/>
    <lineage>
        <taxon>Bacteria</taxon>
        <taxon>Bacillati</taxon>
        <taxon>Bacillota</taxon>
        <taxon>Clostridia</taxon>
        <taxon>Lachnospirales</taxon>
        <taxon>Lachnospiraceae</taxon>
        <taxon>Roseburia</taxon>
    </lineage>
</organism>
<gene>
    <name evidence="1" type="ORF">DWY29_10305</name>
</gene>
<dbReference type="InterPro" id="IPR009660">
    <property type="entry name" value="Phage_A500_Gp15"/>
</dbReference>